<dbReference type="GeneID" id="28725332"/>
<dbReference type="SUPFAM" id="SSF46785">
    <property type="entry name" value="Winged helix' DNA-binding domain"/>
    <property type="match status" value="1"/>
</dbReference>
<evidence type="ECO:0000256" key="11">
    <source>
        <dbReference type="SAM" id="MobiDB-lite"/>
    </source>
</evidence>
<accession>A0A109UXY2</accession>
<dbReference type="Gene3D" id="1.10.10.10">
    <property type="entry name" value="Winged helix-like DNA-binding domain superfamily/Winged helix DNA-binding domain"/>
    <property type="match status" value="1"/>
</dbReference>
<dbReference type="InterPro" id="IPR036388">
    <property type="entry name" value="WH-like_DNA-bd_sf"/>
</dbReference>
<feature type="region of interest" description="Disordered" evidence="11">
    <location>
        <begin position="163"/>
        <end position="188"/>
    </location>
</feature>
<comment type="similarity">
    <text evidence="10">Belongs to the HSF family.</text>
</comment>
<feature type="compositionally biased region" description="Low complexity" evidence="11">
    <location>
        <begin position="460"/>
        <end position="475"/>
    </location>
</feature>
<dbReference type="AlphaFoldDB" id="A0A109UXY2"/>
<dbReference type="Pfam" id="PF00447">
    <property type="entry name" value="HSF_DNA-bind"/>
    <property type="match status" value="1"/>
</dbReference>
<dbReference type="PRINTS" id="PR00056">
    <property type="entry name" value="HSFDOMAIN"/>
</dbReference>
<feature type="compositionally biased region" description="Polar residues" evidence="11">
    <location>
        <begin position="497"/>
        <end position="534"/>
    </location>
</feature>
<feature type="region of interest" description="Disordered" evidence="11">
    <location>
        <begin position="441"/>
        <end position="535"/>
    </location>
</feature>
<comment type="subunit">
    <text evidence="7">Homotrimer. Homotrimerization increases the affinity of HSF1 to DNA.</text>
</comment>
<feature type="region of interest" description="Disordered" evidence="11">
    <location>
        <begin position="267"/>
        <end position="303"/>
    </location>
</feature>
<feature type="compositionally biased region" description="Low complexity" evidence="11">
    <location>
        <begin position="441"/>
        <end position="451"/>
    </location>
</feature>
<sequence>MLHAGDGKQNSGSNRSSTGSSASGLAVGGTPQHHNTAFIHKLYSMLEDEEMKDLIWWSPAQNSFLIRPSERFSKALATYFKHTNVASFVRQLNMYGFHKVSDHKQSDKGPEIDKNCGVDDGSITPWEFRHSMGCFKKGDKESLKSIKRRSSKSQIVTMKNNSAISSMSSLSTQQDPTWSEPTRVQSPEADDGYYQQQYSDLQQQIQQQFSHPVMPEKPVEYKQQQMGVVSMQNKFETAIEEIRATNMDMLMLLDLVTKAITISSIRNTSGSTSKKARVSLSSSEGSKGQLNPDLVSPPGEGSQLSQEQLIEHLNQEIMNFKSSILTKLNKTTDFLRYAPNVRHLQKTSHSSLPGYSSVPSTASVTPAAGINTAAFQSNSSNTITSYGTYASGNPISNISNPPNIGVPQYLTANPFAKRNSSTSLTRKRHMSLLVDPFAPAPAQTTSAASSPNIREHHTPSHGAIGSSGAGAPAQSVLIGEKRPHSPHLRESPPLAEVSTTMKSFRDSSQLSRSTEASDNTDQRRPTTQSISYKPSVSYVPVQAESGPITQQPKRQSLPHILPSCAANSASFTSYAKSAVPFASTSSSALAGQMPMTAGDDNAPRPSSLNPVKPMPASPSKVIARAQEGRKQPLNTKSKDLYDLLNHDS</sequence>
<evidence type="ECO:0000256" key="1">
    <source>
        <dbReference type="ARBA" id="ARBA00004123"/>
    </source>
</evidence>
<dbReference type="GO" id="GO:0005634">
    <property type="term" value="C:nucleus"/>
    <property type="evidence" value="ECO:0007669"/>
    <property type="project" value="UniProtKB-SubCell"/>
</dbReference>
<evidence type="ECO:0000256" key="2">
    <source>
        <dbReference type="ARBA" id="ARBA00023015"/>
    </source>
</evidence>
<evidence type="ECO:0000256" key="9">
    <source>
        <dbReference type="ARBA" id="ARBA00084017"/>
    </source>
</evidence>
<proteinExistence type="inferred from homology"/>
<keyword evidence="3" id="KW-0238">DNA-binding</keyword>
<dbReference type="InterPro" id="IPR000232">
    <property type="entry name" value="HSF_DNA-bd"/>
</dbReference>
<evidence type="ECO:0000313" key="14">
    <source>
        <dbReference type="Proteomes" id="UP000243052"/>
    </source>
</evidence>
<dbReference type="STRING" id="45286.A0A109UXY2"/>
<dbReference type="OrthoDB" id="60033at2759"/>
<comment type="function">
    <text evidence="6">DNA-binding transcription factor that specifically binds heat shock promoter elements (HSE) and activates transcription.</text>
</comment>
<evidence type="ECO:0000256" key="8">
    <source>
        <dbReference type="ARBA" id="ARBA00068818"/>
    </source>
</evidence>
<evidence type="ECO:0000256" key="4">
    <source>
        <dbReference type="ARBA" id="ARBA00023163"/>
    </source>
</evidence>
<feature type="compositionally biased region" description="Low complexity" evidence="11">
    <location>
        <begin position="10"/>
        <end position="30"/>
    </location>
</feature>
<feature type="compositionally biased region" description="Basic and acidic residues" evidence="11">
    <location>
        <begin position="626"/>
        <end position="648"/>
    </location>
</feature>
<dbReference type="Proteomes" id="UP000243052">
    <property type="component" value="Chromosome vii"/>
</dbReference>
<dbReference type="GO" id="GO:0043565">
    <property type="term" value="F:sequence-specific DNA binding"/>
    <property type="evidence" value="ECO:0007669"/>
    <property type="project" value="InterPro"/>
</dbReference>
<dbReference type="EMBL" id="CP014247">
    <property type="protein sequence ID" value="AMD22007.1"/>
    <property type="molecule type" value="Genomic_DNA"/>
</dbReference>
<dbReference type="InterPro" id="IPR036390">
    <property type="entry name" value="WH_DNA-bd_sf"/>
</dbReference>
<evidence type="ECO:0000313" key="13">
    <source>
        <dbReference type="EMBL" id="AMD22007.1"/>
    </source>
</evidence>
<evidence type="ECO:0000256" key="7">
    <source>
        <dbReference type="ARBA" id="ARBA00062447"/>
    </source>
</evidence>
<feature type="domain" description="HSF-type DNA-binding" evidence="12">
    <location>
        <begin position="76"/>
        <end position="100"/>
    </location>
</feature>
<feature type="compositionally biased region" description="Polar residues" evidence="11">
    <location>
        <begin position="267"/>
        <end position="289"/>
    </location>
</feature>
<feature type="region of interest" description="Disordered" evidence="11">
    <location>
        <begin position="592"/>
        <end position="648"/>
    </location>
</feature>
<dbReference type="PANTHER" id="PTHR10015">
    <property type="entry name" value="HEAT SHOCK TRANSCRIPTION FACTOR"/>
    <property type="match status" value="1"/>
</dbReference>
<dbReference type="GO" id="GO:0032993">
    <property type="term" value="C:protein-DNA complex"/>
    <property type="evidence" value="ECO:0007669"/>
    <property type="project" value="UniProtKB-ARBA"/>
</dbReference>
<evidence type="ECO:0000256" key="5">
    <source>
        <dbReference type="ARBA" id="ARBA00023242"/>
    </source>
</evidence>
<protein>
    <recommendedName>
        <fullName evidence="8">Heat shock transcription factor</fullName>
    </recommendedName>
    <alternativeName>
        <fullName evidence="9">Heat shock factor protein</fullName>
    </alternativeName>
</protein>
<keyword evidence="5" id="KW-0539">Nucleus</keyword>
<evidence type="ECO:0000256" key="6">
    <source>
        <dbReference type="ARBA" id="ARBA00059868"/>
    </source>
</evidence>
<dbReference type="PROSITE" id="PS00434">
    <property type="entry name" value="HSF_DOMAIN"/>
    <property type="match status" value="1"/>
</dbReference>
<feature type="compositionally biased region" description="Polar residues" evidence="11">
    <location>
        <begin position="172"/>
        <end position="185"/>
    </location>
</feature>
<name>A0A109UXY2_9SACH</name>
<feature type="compositionally biased region" description="Basic and acidic residues" evidence="11">
    <location>
        <begin position="479"/>
        <end position="490"/>
    </location>
</feature>
<gene>
    <name evidence="13" type="ORF">AW171_hschr74011</name>
</gene>
<dbReference type="RefSeq" id="XP_017989003.1">
    <property type="nucleotide sequence ID" value="XM_018133834.1"/>
</dbReference>
<dbReference type="PANTHER" id="PTHR10015:SF396">
    <property type="entry name" value="FLOCCULATION SUPPRESSION PROTEIN"/>
    <property type="match status" value="1"/>
</dbReference>
<evidence type="ECO:0000256" key="10">
    <source>
        <dbReference type="RuleBase" id="RU004020"/>
    </source>
</evidence>
<keyword evidence="4" id="KW-0804">Transcription</keyword>
<keyword evidence="2" id="KW-0805">Transcription regulation</keyword>
<dbReference type="GO" id="GO:0003700">
    <property type="term" value="F:DNA-binding transcription factor activity"/>
    <property type="evidence" value="ECO:0007669"/>
    <property type="project" value="InterPro"/>
</dbReference>
<evidence type="ECO:0000256" key="3">
    <source>
        <dbReference type="ARBA" id="ARBA00023125"/>
    </source>
</evidence>
<dbReference type="FunFam" id="1.10.10.10:FF:000027">
    <property type="entry name" value="Heat shock transcription factor 1"/>
    <property type="match status" value="1"/>
</dbReference>
<keyword evidence="14" id="KW-1185">Reference proteome</keyword>
<organism evidence="13 14">
    <name type="scientific">Eremothecium sinecaudum</name>
    <dbReference type="NCBI Taxonomy" id="45286"/>
    <lineage>
        <taxon>Eukaryota</taxon>
        <taxon>Fungi</taxon>
        <taxon>Dikarya</taxon>
        <taxon>Ascomycota</taxon>
        <taxon>Saccharomycotina</taxon>
        <taxon>Saccharomycetes</taxon>
        <taxon>Saccharomycetales</taxon>
        <taxon>Saccharomycetaceae</taxon>
        <taxon>Eremothecium</taxon>
    </lineage>
</organism>
<reference evidence="13 14" key="1">
    <citation type="submission" date="2016-01" db="EMBL/GenBank/DDBJ databases">
        <title>Genome sequence of the yeast Holleya sinecauda.</title>
        <authorList>
            <person name="Dietrich F.S."/>
        </authorList>
    </citation>
    <scope>NUCLEOTIDE SEQUENCE [LARGE SCALE GENOMIC DNA]</scope>
    <source>
        <strain evidence="13 14">ATCC 58844</strain>
    </source>
</reference>
<dbReference type="SMART" id="SM00415">
    <property type="entry name" value="HSF"/>
    <property type="match status" value="1"/>
</dbReference>
<comment type="subcellular location">
    <subcellularLocation>
        <location evidence="1">Nucleus</location>
    </subcellularLocation>
</comment>
<feature type="region of interest" description="Disordered" evidence="11">
    <location>
        <begin position="1"/>
        <end position="30"/>
    </location>
</feature>
<evidence type="ECO:0000259" key="12">
    <source>
        <dbReference type="PROSITE" id="PS00434"/>
    </source>
</evidence>